<organism evidence="1 2">
    <name type="scientific">Panagrolaimus sp. PS1159</name>
    <dbReference type="NCBI Taxonomy" id="55785"/>
    <lineage>
        <taxon>Eukaryota</taxon>
        <taxon>Metazoa</taxon>
        <taxon>Ecdysozoa</taxon>
        <taxon>Nematoda</taxon>
        <taxon>Chromadorea</taxon>
        <taxon>Rhabditida</taxon>
        <taxon>Tylenchina</taxon>
        <taxon>Panagrolaimomorpha</taxon>
        <taxon>Panagrolaimoidea</taxon>
        <taxon>Panagrolaimidae</taxon>
        <taxon>Panagrolaimus</taxon>
    </lineage>
</organism>
<protein>
    <submittedName>
        <fullName evidence="2">Uncharacterized protein</fullName>
    </submittedName>
</protein>
<evidence type="ECO:0000313" key="1">
    <source>
        <dbReference type="Proteomes" id="UP000887580"/>
    </source>
</evidence>
<evidence type="ECO:0000313" key="2">
    <source>
        <dbReference type="WBParaSite" id="PS1159_v2.g1486.t2"/>
    </source>
</evidence>
<name>A0AC35F8E1_9BILA</name>
<dbReference type="WBParaSite" id="PS1159_v2.g1486.t2">
    <property type="protein sequence ID" value="PS1159_v2.g1486.t2"/>
    <property type="gene ID" value="PS1159_v2.g1486"/>
</dbReference>
<dbReference type="Proteomes" id="UP000887580">
    <property type="component" value="Unplaced"/>
</dbReference>
<reference evidence="2" key="1">
    <citation type="submission" date="2022-11" db="UniProtKB">
        <authorList>
            <consortium name="WormBaseParasite"/>
        </authorList>
    </citation>
    <scope>IDENTIFICATION</scope>
</reference>
<proteinExistence type="predicted"/>
<accession>A0AC35F8E1</accession>
<sequence>MLVAAGLTTGNDLNALIICKCQMLPSIAVVKVEKNREDAENLNSNLIIKKTAARVNPSKLVSAPANQIPTPCIVFQDTQKSLNNGLFGMQTGDKFIDQFKNLLAFLLVIDWNIVKLKLCQKGFDFALIIGDSDQLHHKTKHMELNTRLPTQHVTTKTVLKANNTLFDNLAFKFTSNNTLFDNLAFKVTLKARGINRGLGSDPALVSKLQNRDLLKSLMQNALFFDIDLSHHVLYKGQANISKGDFGYQTPQKTIVNAALLEAKFDAAINAYYRYSGRYPSWIVVYRSAEVDKVQE</sequence>